<proteinExistence type="predicted"/>
<evidence type="ECO:0000313" key="2">
    <source>
        <dbReference type="EMBL" id="OGY59359.1"/>
    </source>
</evidence>
<organism evidence="2 3">
    <name type="scientific">Candidatus Colwellbacteria bacterium RIFCSPLOWO2_02_FULL_44_20b</name>
    <dbReference type="NCBI Taxonomy" id="1797691"/>
    <lineage>
        <taxon>Bacteria</taxon>
        <taxon>Candidatus Colwelliibacteriota</taxon>
    </lineage>
</organism>
<dbReference type="EMBL" id="MHIZ01000036">
    <property type="protein sequence ID" value="OGY59359.1"/>
    <property type="molecule type" value="Genomic_DNA"/>
</dbReference>
<dbReference type="AlphaFoldDB" id="A0A1G1Z4L6"/>
<accession>A0A1G1Z4L6</accession>
<keyword evidence="1" id="KW-1133">Transmembrane helix</keyword>
<sequence>MRVFYPILERFEPRGLLVFNILDFLLQRLLAQEKLRLLQAVDFPLNILVKIDVKKTLEFLSDSGKLGFQLPNKRCCIYGSLACIFVSHFQEFVSPLVRQGIRFEKVGYLPIQDFSSHGRLGTLDSFVLPRTAIVNVFVDIAIFLPLYLMLRGYHHPARPAPDRSAQCLRFILGFIDGASSSFQNRLHFIE</sequence>
<feature type="transmembrane region" description="Helical" evidence="1">
    <location>
        <begin position="132"/>
        <end position="150"/>
    </location>
</feature>
<keyword evidence="1" id="KW-0472">Membrane</keyword>
<keyword evidence="1" id="KW-0812">Transmembrane</keyword>
<gene>
    <name evidence="2" type="ORF">A3I31_01860</name>
</gene>
<evidence type="ECO:0000256" key="1">
    <source>
        <dbReference type="SAM" id="Phobius"/>
    </source>
</evidence>
<name>A0A1G1Z4L6_9BACT</name>
<dbReference type="Proteomes" id="UP000178808">
    <property type="component" value="Unassembled WGS sequence"/>
</dbReference>
<evidence type="ECO:0000313" key="3">
    <source>
        <dbReference type="Proteomes" id="UP000178808"/>
    </source>
</evidence>
<comment type="caution">
    <text evidence="2">The sequence shown here is derived from an EMBL/GenBank/DDBJ whole genome shotgun (WGS) entry which is preliminary data.</text>
</comment>
<protein>
    <submittedName>
        <fullName evidence="2">Uncharacterized protein</fullName>
    </submittedName>
</protein>
<reference evidence="2 3" key="1">
    <citation type="journal article" date="2016" name="Nat. Commun.">
        <title>Thousands of microbial genomes shed light on interconnected biogeochemical processes in an aquifer system.</title>
        <authorList>
            <person name="Anantharaman K."/>
            <person name="Brown C.T."/>
            <person name="Hug L.A."/>
            <person name="Sharon I."/>
            <person name="Castelle C.J."/>
            <person name="Probst A.J."/>
            <person name="Thomas B.C."/>
            <person name="Singh A."/>
            <person name="Wilkins M.J."/>
            <person name="Karaoz U."/>
            <person name="Brodie E.L."/>
            <person name="Williams K.H."/>
            <person name="Hubbard S.S."/>
            <person name="Banfield J.F."/>
        </authorList>
    </citation>
    <scope>NUCLEOTIDE SEQUENCE [LARGE SCALE GENOMIC DNA]</scope>
</reference>